<evidence type="ECO:0000256" key="4">
    <source>
        <dbReference type="ARBA" id="ARBA00022670"/>
    </source>
</evidence>
<dbReference type="CDD" id="cd23081">
    <property type="entry name" value="cpPDZ_EcRseP-like"/>
    <property type="match status" value="1"/>
</dbReference>
<keyword evidence="4 13" id="KW-0645">Protease</keyword>
<comment type="subcellular location">
    <subcellularLocation>
        <location evidence="2">Membrane</location>
        <topology evidence="2">Multi-pass membrane protein</topology>
    </subcellularLocation>
</comment>
<keyword evidence="10 11" id="KW-0472">Membrane</keyword>
<evidence type="ECO:0000256" key="9">
    <source>
        <dbReference type="ARBA" id="ARBA00023049"/>
    </source>
</evidence>
<sequence length="363" mass="38917">MILTALVFLIILTLLVFAHELGHFSVARLFGVAVEEFGFGLPPRIWGKKVGGTVYSVNALPIGGFVKLAGEDDEDGHVAKGTAKKEYFWARSKKERAAILIAGVVMNFIVAVGITSYLLTQGVHEPAGRVHVEKVVAGSPAAGAGIQKGDIVKSIRYQVLSIKEGKEIKIPKDLIDTTNAHKGEEVILTILRDGNELTVSVTPRKDPPKGEGAMGVAISDLEVKVYSWTEAPVAATKINLSRGWEMLTSIAGVLWRLITLQPVGAEVAGPIGIAQVTGEAVKFGWKAVLEFASILSLNLAVLNILPIPALDGGRLAFVFLEKILGRKVKPAFEKSTHQIGMIVLFLLVILVSVNDILRLVRGG</sequence>
<dbReference type="InterPro" id="IPR004387">
    <property type="entry name" value="Pept_M50_Zn"/>
</dbReference>
<keyword evidence="7" id="KW-0862">Zinc</keyword>
<dbReference type="Pfam" id="PF02163">
    <property type="entry name" value="Peptidase_M50"/>
    <property type="match status" value="1"/>
</dbReference>
<comment type="caution">
    <text evidence="13">The sequence shown here is derived from an EMBL/GenBank/DDBJ whole genome shotgun (WGS) entry which is preliminary data.</text>
</comment>
<evidence type="ECO:0000313" key="13">
    <source>
        <dbReference type="EMBL" id="KKU87696.1"/>
    </source>
</evidence>
<feature type="domain" description="Peptidase M50" evidence="12">
    <location>
        <begin position="8"/>
        <end position="347"/>
    </location>
</feature>
<name>A0A0G1U0W4_9BACT</name>
<feature type="transmembrane region" description="Helical" evidence="11">
    <location>
        <begin position="291"/>
        <end position="310"/>
    </location>
</feature>
<evidence type="ECO:0000256" key="7">
    <source>
        <dbReference type="ARBA" id="ARBA00022833"/>
    </source>
</evidence>
<keyword evidence="8 11" id="KW-1133">Transmembrane helix</keyword>
<comment type="similarity">
    <text evidence="3">Belongs to the peptidase M50B family.</text>
</comment>
<dbReference type="Proteomes" id="UP000034739">
    <property type="component" value="Unassembled WGS sequence"/>
</dbReference>
<dbReference type="EMBL" id="LCOY01000020">
    <property type="protein sequence ID" value="KKU87696.1"/>
    <property type="molecule type" value="Genomic_DNA"/>
</dbReference>
<evidence type="ECO:0000256" key="5">
    <source>
        <dbReference type="ARBA" id="ARBA00022692"/>
    </source>
</evidence>
<accession>A0A0G1U0W4</accession>
<dbReference type="GO" id="GO:0016020">
    <property type="term" value="C:membrane"/>
    <property type="evidence" value="ECO:0007669"/>
    <property type="project" value="UniProtKB-SubCell"/>
</dbReference>
<dbReference type="InterPro" id="IPR036034">
    <property type="entry name" value="PDZ_sf"/>
</dbReference>
<dbReference type="GO" id="GO:0004222">
    <property type="term" value="F:metalloendopeptidase activity"/>
    <property type="evidence" value="ECO:0007669"/>
    <property type="project" value="InterPro"/>
</dbReference>
<feature type="transmembrane region" description="Helical" evidence="11">
    <location>
        <begin position="339"/>
        <end position="357"/>
    </location>
</feature>
<gene>
    <name evidence="13" type="ORF">UY16_C0020G0007</name>
</gene>
<dbReference type="PANTHER" id="PTHR42837:SF2">
    <property type="entry name" value="MEMBRANE METALLOPROTEASE ARASP2, CHLOROPLASTIC-RELATED"/>
    <property type="match status" value="1"/>
</dbReference>
<proteinExistence type="inferred from homology"/>
<evidence type="ECO:0000256" key="10">
    <source>
        <dbReference type="ARBA" id="ARBA00023136"/>
    </source>
</evidence>
<dbReference type="Gene3D" id="2.30.42.10">
    <property type="match status" value="1"/>
</dbReference>
<evidence type="ECO:0000256" key="1">
    <source>
        <dbReference type="ARBA" id="ARBA00001947"/>
    </source>
</evidence>
<keyword evidence="5 11" id="KW-0812">Transmembrane</keyword>
<keyword evidence="6" id="KW-0378">Hydrolase</keyword>
<dbReference type="SUPFAM" id="SSF50156">
    <property type="entry name" value="PDZ domain-like"/>
    <property type="match status" value="1"/>
</dbReference>
<comment type="cofactor">
    <cofactor evidence="1">
        <name>Zn(2+)</name>
        <dbReference type="ChEBI" id="CHEBI:29105"/>
    </cofactor>
</comment>
<dbReference type="PANTHER" id="PTHR42837">
    <property type="entry name" value="REGULATOR OF SIGMA-E PROTEASE RSEP"/>
    <property type="match status" value="1"/>
</dbReference>
<evidence type="ECO:0000256" key="8">
    <source>
        <dbReference type="ARBA" id="ARBA00022989"/>
    </source>
</evidence>
<evidence type="ECO:0000256" key="11">
    <source>
        <dbReference type="SAM" id="Phobius"/>
    </source>
</evidence>
<dbReference type="AlphaFoldDB" id="A0A0G1U0W4"/>
<feature type="transmembrane region" description="Helical" evidence="11">
    <location>
        <begin position="97"/>
        <end position="119"/>
    </location>
</feature>
<evidence type="ECO:0000256" key="3">
    <source>
        <dbReference type="ARBA" id="ARBA00007931"/>
    </source>
</evidence>
<dbReference type="GO" id="GO:0006508">
    <property type="term" value="P:proteolysis"/>
    <property type="evidence" value="ECO:0007669"/>
    <property type="project" value="UniProtKB-KW"/>
</dbReference>
<evidence type="ECO:0000259" key="12">
    <source>
        <dbReference type="Pfam" id="PF02163"/>
    </source>
</evidence>
<dbReference type="CDD" id="cd06163">
    <property type="entry name" value="S2P-M50_PDZ_RseP-like"/>
    <property type="match status" value="1"/>
</dbReference>
<reference evidence="13 14" key="1">
    <citation type="journal article" date="2015" name="Nature">
        <title>rRNA introns, odd ribosomes, and small enigmatic genomes across a large radiation of phyla.</title>
        <authorList>
            <person name="Brown C.T."/>
            <person name="Hug L.A."/>
            <person name="Thomas B.C."/>
            <person name="Sharon I."/>
            <person name="Castelle C.J."/>
            <person name="Singh A."/>
            <person name="Wilkins M.J."/>
            <person name="Williams K.H."/>
            <person name="Banfield J.F."/>
        </authorList>
    </citation>
    <scope>NUCLEOTIDE SEQUENCE [LARGE SCALE GENOMIC DNA]</scope>
</reference>
<keyword evidence="9 13" id="KW-0482">Metalloprotease</keyword>
<evidence type="ECO:0000256" key="6">
    <source>
        <dbReference type="ARBA" id="ARBA00022801"/>
    </source>
</evidence>
<organism evidence="13 14">
    <name type="scientific">Candidatus Gottesmanbacteria bacterium GW2011_GWA2_47_9</name>
    <dbReference type="NCBI Taxonomy" id="1618445"/>
    <lineage>
        <taxon>Bacteria</taxon>
        <taxon>Candidatus Gottesmaniibacteriota</taxon>
    </lineage>
</organism>
<protein>
    <submittedName>
        <fullName evidence="13">Membrane-associated zinc metalloprotease</fullName>
    </submittedName>
</protein>
<evidence type="ECO:0000256" key="2">
    <source>
        <dbReference type="ARBA" id="ARBA00004141"/>
    </source>
</evidence>
<dbReference type="InterPro" id="IPR008915">
    <property type="entry name" value="Peptidase_M50"/>
</dbReference>
<evidence type="ECO:0000313" key="14">
    <source>
        <dbReference type="Proteomes" id="UP000034739"/>
    </source>
</evidence>